<feature type="region of interest" description="Disordered" evidence="1">
    <location>
        <begin position="263"/>
        <end position="341"/>
    </location>
</feature>
<comment type="caution">
    <text evidence="2">The sequence shown here is derived from an EMBL/GenBank/DDBJ whole genome shotgun (WGS) entry which is preliminary data.</text>
</comment>
<proteinExistence type="predicted"/>
<dbReference type="Gene3D" id="2.60.120.260">
    <property type="entry name" value="Galactose-binding domain-like"/>
    <property type="match status" value="1"/>
</dbReference>
<name>A0A9P5NG68_GYMJU</name>
<evidence type="ECO:0000313" key="3">
    <source>
        <dbReference type="Proteomes" id="UP000724874"/>
    </source>
</evidence>
<dbReference type="Proteomes" id="UP000724874">
    <property type="component" value="Unassembled WGS sequence"/>
</dbReference>
<feature type="compositionally biased region" description="Basic residues" evidence="1">
    <location>
        <begin position="326"/>
        <end position="335"/>
    </location>
</feature>
<protein>
    <submittedName>
        <fullName evidence="2">Uncharacterized protein</fullName>
    </submittedName>
</protein>
<evidence type="ECO:0000313" key="2">
    <source>
        <dbReference type="EMBL" id="KAF8884733.1"/>
    </source>
</evidence>
<dbReference type="AlphaFoldDB" id="A0A9P5NG68"/>
<sequence>MSTQGQNIVLPGMQGNVINKTLLNPTLSAPNPLNMNPLNQGFASNGVASTGAIGNGVGVVGGIGQTTGGGFTATQSFSSFQQSSISSASVESVAQSLGAALNEVPWMQFQVIAQPNMSLFMSDARLQAFIQSITQVTVASVTEEIVQQFNQTIQLLIAGINQTVSTRMASVTQNVLQQITSLSGSGGATAFQTLGATSTGGIATGVAVSSTAMGMSSSSSMSASTGSVTTGSFGFGGASVGGGIGGDATIGGPVPFIPLPSILPLPVGRPHRKKHRFDCPNKEDEGSCNCPEDTDDDKPRKKHRSECPNKDDRGTCGCSEDGGDKKTHKKHKPSCRNKDDRGTCDCPGDDDDNCPILFPNQKPINIPPPDLGNGTWIWTKEVIAGGGKVPRCARPFRKVITTKCPVNRLTVDVTCDNAYTIYVNGKLVGSGMNWAAAQRYTVTFENTNKVVVAVYAAQDTEQVGLICAGLVWNSQEKSPQGIPFITDATWKTVAANDFDMNFFREGFDDSNWENAVVQYPYGGGVWGAVAKPNANSVKGSPPPILGALTIPPAIPGVPRAPKAENAKVISLNDDSK</sequence>
<organism evidence="2 3">
    <name type="scientific">Gymnopilus junonius</name>
    <name type="common">Spectacular rustgill mushroom</name>
    <name type="synonym">Gymnopilus spectabilis subsp. junonius</name>
    <dbReference type="NCBI Taxonomy" id="109634"/>
    <lineage>
        <taxon>Eukaryota</taxon>
        <taxon>Fungi</taxon>
        <taxon>Dikarya</taxon>
        <taxon>Basidiomycota</taxon>
        <taxon>Agaricomycotina</taxon>
        <taxon>Agaricomycetes</taxon>
        <taxon>Agaricomycetidae</taxon>
        <taxon>Agaricales</taxon>
        <taxon>Agaricineae</taxon>
        <taxon>Hymenogastraceae</taxon>
        <taxon>Gymnopilus</taxon>
    </lineage>
</organism>
<gene>
    <name evidence="2" type="ORF">CPB84DRAFT_1788913</name>
</gene>
<dbReference type="OrthoDB" id="10036721at2759"/>
<evidence type="ECO:0000256" key="1">
    <source>
        <dbReference type="SAM" id="MobiDB-lite"/>
    </source>
</evidence>
<feature type="compositionally biased region" description="Basic and acidic residues" evidence="1">
    <location>
        <begin position="305"/>
        <end position="314"/>
    </location>
</feature>
<accession>A0A9P5NG68</accession>
<dbReference type="EMBL" id="JADNYJ010000106">
    <property type="protein sequence ID" value="KAF8884733.1"/>
    <property type="molecule type" value="Genomic_DNA"/>
</dbReference>
<keyword evidence="3" id="KW-1185">Reference proteome</keyword>
<reference evidence="2" key="1">
    <citation type="submission" date="2020-11" db="EMBL/GenBank/DDBJ databases">
        <authorList>
            <consortium name="DOE Joint Genome Institute"/>
            <person name="Ahrendt S."/>
            <person name="Riley R."/>
            <person name="Andreopoulos W."/>
            <person name="LaButti K."/>
            <person name="Pangilinan J."/>
            <person name="Ruiz-duenas F.J."/>
            <person name="Barrasa J.M."/>
            <person name="Sanchez-Garcia M."/>
            <person name="Camarero S."/>
            <person name="Miyauchi S."/>
            <person name="Serrano A."/>
            <person name="Linde D."/>
            <person name="Babiker R."/>
            <person name="Drula E."/>
            <person name="Ayuso-Fernandez I."/>
            <person name="Pacheco R."/>
            <person name="Padilla G."/>
            <person name="Ferreira P."/>
            <person name="Barriuso J."/>
            <person name="Kellner H."/>
            <person name="Castanera R."/>
            <person name="Alfaro M."/>
            <person name="Ramirez L."/>
            <person name="Pisabarro A.G."/>
            <person name="Kuo A."/>
            <person name="Tritt A."/>
            <person name="Lipzen A."/>
            <person name="He G."/>
            <person name="Yan M."/>
            <person name="Ng V."/>
            <person name="Cullen D."/>
            <person name="Martin F."/>
            <person name="Rosso M.-N."/>
            <person name="Henrissat B."/>
            <person name="Hibbett D."/>
            <person name="Martinez A.T."/>
            <person name="Grigoriev I.V."/>
        </authorList>
    </citation>
    <scope>NUCLEOTIDE SEQUENCE</scope>
    <source>
        <strain evidence="2">AH 44721</strain>
    </source>
</reference>